<feature type="DNA-binding region" description="H-T-H motif" evidence="4">
    <location>
        <begin position="28"/>
        <end position="47"/>
    </location>
</feature>
<dbReference type="InterPro" id="IPR001647">
    <property type="entry name" value="HTH_TetR"/>
</dbReference>
<proteinExistence type="predicted"/>
<dbReference type="GO" id="GO:0003677">
    <property type="term" value="F:DNA binding"/>
    <property type="evidence" value="ECO:0007669"/>
    <property type="project" value="UniProtKB-UniRule"/>
</dbReference>
<dbReference type="InterPro" id="IPR025996">
    <property type="entry name" value="MT1864/Rv1816-like_C"/>
</dbReference>
<accession>A0A1T4Y3S7</accession>
<organism evidence="6 7">
    <name type="scientific">Agreia bicolorata</name>
    <dbReference type="NCBI Taxonomy" id="110935"/>
    <lineage>
        <taxon>Bacteria</taxon>
        <taxon>Bacillati</taxon>
        <taxon>Actinomycetota</taxon>
        <taxon>Actinomycetes</taxon>
        <taxon>Micrococcales</taxon>
        <taxon>Microbacteriaceae</taxon>
        <taxon>Agreia</taxon>
    </lineage>
</organism>
<dbReference type="Gene3D" id="1.10.357.10">
    <property type="entry name" value="Tetracycline Repressor, domain 2"/>
    <property type="match status" value="1"/>
</dbReference>
<evidence type="ECO:0000259" key="5">
    <source>
        <dbReference type="PROSITE" id="PS50977"/>
    </source>
</evidence>
<evidence type="ECO:0000313" key="7">
    <source>
        <dbReference type="Proteomes" id="UP000189735"/>
    </source>
</evidence>
<dbReference type="SUPFAM" id="SSF46689">
    <property type="entry name" value="Homeodomain-like"/>
    <property type="match status" value="1"/>
</dbReference>
<dbReference type="Pfam" id="PF13305">
    <property type="entry name" value="TetR_C_33"/>
    <property type="match status" value="1"/>
</dbReference>
<keyword evidence="1" id="KW-0805">Transcription regulation</keyword>
<evidence type="ECO:0000256" key="2">
    <source>
        <dbReference type="ARBA" id="ARBA00023125"/>
    </source>
</evidence>
<sequence length="207" mass="22409">MPRVGLTRDSVVETAAIMADEVGLNSLTLAALAERLGVKQPSLYKHLDSLAGLHRSVSLLAKRELGEAISRAAVGRSGADAIFAMSHAYRNWAIQHPGRYVVSQTPPAPGDAEDEITTMSAIRVITDVLTAYNLEGDDSVDAIRAFRSLLHGFVSLETTGGFALKVDIERSFERLIHGFTVALDHWKEPVEIAEAWADRSANSASTR</sequence>
<evidence type="ECO:0000256" key="1">
    <source>
        <dbReference type="ARBA" id="ARBA00023015"/>
    </source>
</evidence>
<feature type="domain" description="HTH tetR-type" evidence="5">
    <location>
        <begin position="5"/>
        <end position="65"/>
    </location>
</feature>
<reference evidence="7" key="1">
    <citation type="submission" date="2017-02" db="EMBL/GenBank/DDBJ databases">
        <authorList>
            <person name="Varghese N."/>
            <person name="Submissions S."/>
        </authorList>
    </citation>
    <scope>NUCLEOTIDE SEQUENCE [LARGE SCALE GENOMIC DNA]</scope>
    <source>
        <strain evidence="7">VKM Ac-2052</strain>
    </source>
</reference>
<dbReference type="InterPro" id="IPR009057">
    <property type="entry name" value="Homeodomain-like_sf"/>
</dbReference>
<dbReference type="EMBL" id="FUYG01000005">
    <property type="protein sequence ID" value="SKA96148.1"/>
    <property type="molecule type" value="Genomic_DNA"/>
</dbReference>
<keyword evidence="3" id="KW-0804">Transcription</keyword>
<dbReference type="RefSeq" id="WP_078714399.1">
    <property type="nucleotide sequence ID" value="NZ_FUYG01000005.1"/>
</dbReference>
<name>A0A1T4Y3S7_9MICO</name>
<gene>
    <name evidence="6" type="ORF">SAMN06295879_2165</name>
</gene>
<dbReference type="Pfam" id="PF00440">
    <property type="entry name" value="TetR_N"/>
    <property type="match status" value="1"/>
</dbReference>
<keyword evidence="2 4" id="KW-0238">DNA-binding</keyword>
<evidence type="ECO:0000256" key="3">
    <source>
        <dbReference type="ARBA" id="ARBA00023163"/>
    </source>
</evidence>
<dbReference type="Gene3D" id="1.10.10.60">
    <property type="entry name" value="Homeodomain-like"/>
    <property type="match status" value="1"/>
</dbReference>
<dbReference type="AlphaFoldDB" id="A0A1T4Y3S7"/>
<dbReference type="SUPFAM" id="SSF48498">
    <property type="entry name" value="Tetracyclin repressor-like, C-terminal domain"/>
    <property type="match status" value="1"/>
</dbReference>
<dbReference type="Proteomes" id="UP000189735">
    <property type="component" value="Unassembled WGS sequence"/>
</dbReference>
<evidence type="ECO:0000256" key="4">
    <source>
        <dbReference type="PROSITE-ProRule" id="PRU00335"/>
    </source>
</evidence>
<dbReference type="InterPro" id="IPR036271">
    <property type="entry name" value="Tet_transcr_reg_TetR-rel_C_sf"/>
</dbReference>
<dbReference type="PROSITE" id="PS50977">
    <property type="entry name" value="HTH_TETR_2"/>
    <property type="match status" value="1"/>
</dbReference>
<protein>
    <submittedName>
        <fullName evidence="6">Transcriptional regulator, TetR family</fullName>
    </submittedName>
</protein>
<evidence type="ECO:0000313" key="6">
    <source>
        <dbReference type="EMBL" id="SKA96148.1"/>
    </source>
</evidence>